<reference evidence="1 2" key="1">
    <citation type="submission" date="2020-10" db="EMBL/GenBank/DDBJ databases">
        <authorList>
            <person name="Castelo-Branco R."/>
            <person name="Eusebio N."/>
            <person name="Adriana R."/>
            <person name="Vieira A."/>
            <person name="Brugerolle De Fraissinette N."/>
            <person name="Rezende De Castro R."/>
            <person name="Schneider M.P."/>
            <person name="Vasconcelos V."/>
            <person name="Leao P.N."/>
        </authorList>
    </citation>
    <scope>NUCLEOTIDE SEQUENCE [LARGE SCALE GENOMIC DNA]</scope>
    <source>
        <strain evidence="1 2">LEGE 06226</strain>
    </source>
</reference>
<accession>A0ABR9UDZ1</accession>
<sequence length="110" mass="12937">MISPNLPEESDLLKAILQPLLEDFEYWFQRSQHLLETEEMSFLTPSQQSDLLYRVTEVQREVRVAKTLFQATEGQVGIEMTVLMPWHQLLTECWQVATRFRIEQANPAKN</sequence>
<evidence type="ECO:0000313" key="2">
    <source>
        <dbReference type="Proteomes" id="UP000640725"/>
    </source>
</evidence>
<dbReference type="Proteomes" id="UP000640725">
    <property type="component" value="Unassembled WGS sequence"/>
</dbReference>
<evidence type="ECO:0000313" key="1">
    <source>
        <dbReference type="EMBL" id="MBE9144678.1"/>
    </source>
</evidence>
<comment type="caution">
    <text evidence="1">The sequence shown here is derived from an EMBL/GenBank/DDBJ whole genome shotgun (WGS) entry which is preliminary data.</text>
</comment>
<name>A0ABR9UDZ1_9CYAN</name>
<dbReference type="RefSeq" id="WP_193870196.1">
    <property type="nucleotide sequence ID" value="NZ_JADEWU010000037.1"/>
</dbReference>
<protein>
    <submittedName>
        <fullName evidence="1">DUF2605 domain-containing protein</fullName>
    </submittedName>
</protein>
<organism evidence="1 2">
    <name type="scientific">Planktothrix mougeotii LEGE 06226</name>
    <dbReference type="NCBI Taxonomy" id="1828728"/>
    <lineage>
        <taxon>Bacteria</taxon>
        <taxon>Bacillati</taxon>
        <taxon>Cyanobacteriota</taxon>
        <taxon>Cyanophyceae</taxon>
        <taxon>Oscillatoriophycideae</taxon>
        <taxon>Oscillatoriales</taxon>
        <taxon>Microcoleaceae</taxon>
        <taxon>Planktothrix</taxon>
    </lineage>
</organism>
<gene>
    <name evidence="1" type="ORF">IQ236_15840</name>
</gene>
<proteinExistence type="predicted"/>
<keyword evidence="2" id="KW-1185">Reference proteome</keyword>
<dbReference type="Pfam" id="PF10792">
    <property type="entry name" value="DUF2605"/>
    <property type="match status" value="1"/>
</dbReference>
<dbReference type="EMBL" id="JADEWU010000037">
    <property type="protein sequence ID" value="MBE9144678.1"/>
    <property type="molecule type" value="Genomic_DNA"/>
</dbReference>
<dbReference type="InterPro" id="IPR019728">
    <property type="entry name" value="DUF2605"/>
</dbReference>